<protein>
    <submittedName>
        <fullName evidence="2">Transposase IS4 family protein</fullName>
    </submittedName>
</protein>
<name>M0NJD5_9EURY</name>
<reference evidence="2 3" key="1">
    <citation type="journal article" date="2014" name="PLoS Genet.">
        <title>Phylogenetically driven sequencing of extremely halophilic archaea reveals strategies for static and dynamic osmo-response.</title>
        <authorList>
            <person name="Becker E.A."/>
            <person name="Seitzer P.M."/>
            <person name="Tritt A."/>
            <person name="Larsen D."/>
            <person name="Krusor M."/>
            <person name="Yao A.I."/>
            <person name="Wu D."/>
            <person name="Madern D."/>
            <person name="Eisen J.A."/>
            <person name="Darling A.E."/>
            <person name="Facciotti M.T."/>
        </authorList>
    </citation>
    <scope>NUCLEOTIDE SEQUENCE [LARGE SCALE GENOMIC DNA]</scope>
    <source>
        <strain evidence="2 3">JCM 14978</strain>
    </source>
</reference>
<dbReference type="PATRIC" id="fig|1230456.3.peg.3343"/>
<sequence>MLAEMPNIVGKLGLSVDELPNFTTVCTRKQDLKMRIWRVLLRASASLHKFGEVQAIDATGFQRHKASRQYVIRVGYNFDDIKTTALVDCDSTAVIDVHFSMKQPHDTQIGRQVLTRNLEQLNTVVADKGYDWDALRHELRDAGVRPVIKHREFYPLDKAHNARHDEDIYHRRSFVKAIFYALKSRFGETLRARTWFGQFRELVLKATVRNIEQVVSHSQP</sequence>
<proteinExistence type="predicted"/>
<evidence type="ECO:0000313" key="2">
    <source>
        <dbReference type="EMBL" id="EMA57663.1"/>
    </source>
</evidence>
<dbReference type="GO" id="GO:0003677">
    <property type="term" value="F:DNA binding"/>
    <property type="evidence" value="ECO:0007669"/>
    <property type="project" value="InterPro"/>
</dbReference>
<dbReference type="InterPro" id="IPR053520">
    <property type="entry name" value="Transposase_Tn903"/>
</dbReference>
<organism evidence="2 3">
    <name type="scientific">Halorubrum kocurii JCM 14978</name>
    <dbReference type="NCBI Taxonomy" id="1230456"/>
    <lineage>
        <taxon>Archaea</taxon>
        <taxon>Methanobacteriati</taxon>
        <taxon>Methanobacteriota</taxon>
        <taxon>Stenosarchaea group</taxon>
        <taxon>Halobacteria</taxon>
        <taxon>Halobacteriales</taxon>
        <taxon>Haloferacaceae</taxon>
        <taxon>Halorubrum</taxon>
    </lineage>
</organism>
<dbReference type="Pfam" id="PF01609">
    <property type="entry name" value="DDE_Tnp_1"/>
    <property type="match status" value="1"/>
</dbReference>
<dbReference type="GO" id="GO:0006313">
    <property type="term" value="P:DNA transposition"/>
    <property type="evidence" value="ECO:0007669"/>
    <property type="project" value="InterPro"/>
</dbReference>
<feature type="domain" description="Transposase IS4-like" evidence="1">
    <location>
        <begin position="50"/>
        <end position="211"/>
    </location>
</feature>
<dbReference type="InterPro" id="IPR002559">
    <property type="entry name" value="Transposase_11"/>
</dbReference>
<evidence type="ECO:0000259" key="1">
    <source>
        <dbReference type="Pfam" id="PF01609"/>
    </source>
</evidence>
<dbReference type="NCBIfam" id="NF033579">
    <property type="entry name" value="transpos_IS5_2"/>
    <property type="match status" value="1"/>
</dbReference>
<keyword evidence="3" id="KW-1185">Reference proteome</keyword>
<evidence type="ECO:0000313" key="3">
    <source>
        <dbReference type="Proteomes" id="UP000011546"/>
    </source>
</evidence>
<gene>
    <name evidence="2" type="ORF">C468_16772</name>
</gene>
<dbReference type="Proteomes" id="UP000011546">
    <property type="component" value="Unassembled WGS sequence"/>
</dbReference>
<dbReference type="GO" id="GO:0004803">
    <property type="term" value="F:transposase activity"/>
    <property type="evidence" value="ECO:0007669"/>
    <property type="project" value="InterPro"/>
</dbReference>
<comment type="caution">
    <text evidence="2">The sequence shown here is derived from an EMBL/GenBank/DDBJ whole genome shotgun (WGS) entry which is preliminary data.</text>
</comment>
<dbReference type="AlphaFoldDB" id="M0NJD5"/>
<accession>M0NJD5</accession>
<dbReference type="EMBL" id="AOJH01000102">
    <property type="protein sequence ID" value="EMA57663.1"/>
    <property type="molecule type" value="Genomic_DNA"/>
</dbReference>